<comment type="caution">
    <text evidence="1">The sequence shown here is derived from an EMBL/GenBank/DDBJ whole genome shotgun (WGS) entry which is preliminary data.</text>
</comment>
<protein>
    <submittedName>
        <fullName evidence="1">(Mediterranean fruit fly) hypothetical protein</fullName>
    </submittedName>
</protein>
<evidence type="ECO:0000313" key="1">
    <source>
        <dbReference type="EMBL" id="CAD6992531.1"/>
    </source>
</evidence>
<name>A0A811U1R8_CERCA</name>
<dbReference type="Proteomes" id="UP000606786">
    <property type="component" value="Unassembled WGS sequence"/>
</dbReference>
<proteinExistence type="predicted"/>
<evidence type="ECO:0000313" key="2">
    <source>
        <dbReference type="Proteomes" id="UP000606786"/>
    </source>
</evidence>
<sequence>QFDGKKKHKRDASKRSIRRILLSRWIDHAEMGSRAFGKTIDTLQSNQWTITTEFQSKRVVYRHRSSDPT</sequence>
<keyword evidence="2" id="KW-1185">Reference proteome</keyword>
<gene>
    <name evidence="1" type="ORF">CCAP1982_LOCUS1380</name>
</gene>
<organism evidence="1 2">
    <name type="scientific">Ceratitis capitata</name>
    <name type="common">Mediterranean fruit fly</name>
    <name type="synonym">Tephritis capitata</name>
    <dbReference type="NCBI Taxonomy" id="7213"/>
    <lineage>
        <taxon>Eukaryota</taxon>
        <taxon>Metazoa</taxon>
        <taxon>Ecdysozoa</taxon>
        <taxon>Arthropoda</taxon>
        <taxon>Hexapoda</taxon>
        <taxon>Insecta</taxon>
        <taxon>Pterygota</taxon>
        <taxon>Neoptera</taxon>
        <taxon>Endopterygota</taxon>
        <taxon>Diptera</taxon>
        <taxon>Brachycera</taxon>
        <taxon>Muscomorpha</taxon>
        <taxon>Tephritoidea</taxon>
        <taxon>Tephritidae</taxon>
        <taxon>Ceratitis</taxon>
        <taxon>Ceratitis</taxon>
    </lineage>
</organism>
<dbReference type="AlphaFoldDB" id="A0A811U1R8"/>
<reference evidence="1" key="1">
    <citation type="submission" date="2020-11" db="EMBL/GenBank/DDBJ databases">
        <authorList>
            <person name="Whitehead M."/>
        </authorList>
    </citation>
    <scope>NUCLEOTIDE SEQUENCE</scope>
    <source>
        <strain evidence="1">EGII</strain>
    </source>
</reference>
<dbReference type="EMBL" id="CAJHJT010000001">
    <property type="protein sequence ID" value="CAD6992531.1"/>
    <property type="molecule type" value="Genomic_DNA"/>
</dbReference>
<accession>A0A811U1R8</accession>
<feature type="non-terminal residue" evidence="1">
    <location>
        <position position="69"/>
    </location>
</feature>